<reference evidence="3" key="1">
    <citation type="journal article" date="2019" name="Int. J. Syst. Evol. Microbiol.">
        <title>The Global Catalogue of Microorganisms (GCM) 10K type strain sequencing project: providing services to taxonomists for standard genome sequencing and annotation.</title>
        <authorList>
            <consortium name="The Broad Institute Genomics Platform"/>
            <consortium name="The Broad Institute Genome Sequencing Center for Infectious Disease"/>
            <person name="Wu L."/>
            <person name="Ma J."/>
        </authorList>
    </citation>
    <scope>NUCLEOTIDE SEQUENCE [LARGE SCALE GENOMIC DNA]</scope>
    <source>
        <strain evidence="3">JCM 4816</strain>
    </source>
</reference>
<name>A0ABP6TE63_9ACTN</name>
<sequence length="86" mass="9106">MRFVERKAQNLWSLLRQGLLWANSPVLSPVRLEARLPGAPGARGGGSRRYVRGVDASRPPARAAVAPPAPGAPGMRKGPELGSGPW</sequence>
<organism evidence="2 3">
    <name type="scientific">Streptomyces prasinosporus</name>
    <dbReference type="NCBI Taxonomy" id="68256"/>
    <lineage>
        <taxon>Bacteria</taxon>
        <taxon>Bacillati</taxon>
        <taxon>Actinomycetota</taxon>
        <taxon>Actinomycetes</taxon>
        <taxon>Kitasatosporales</taxon>
        <taxon>Streptomycetaceae</taxon>
        <taxon>Streptomyces</taxon>
        <taxon>Streptomyces albogriseolus group</taxon>
    </lineage>
</organism>
<comment type="caution">
    <text evidence="2">The sequence shown here is derived from an EMBL/GenBank/DDBJ whole genome shotgun (WGS) entry which is preliminary data.</text>
</comment>
<dbReference type="Proteomes" id="UP001501455">
    <property type="component" value="Unassembled WGS sequence"/>
</dbReference>
<dbReference type="EMBL" id="BAAAXF010000003">
    <property type="protein sequence ID" value="GAA3493025.1"/>
    <property type="molecule type" value="Genomic_DNA"/>
</dbReference>
<evidence type="ECO:0000313" key="3">
    <source>
        <dbReference type="Proteomes" id="UP001501455"/>
    </source>
</evidence>
<feature type="compositionally biased region" description="Low complexity" evidence="1">
    <location>
        <begin position="56"/>
        <end position="76"/>
    </location>
</feature>
<keyword evidence="3" id="KW-1185">Reference proteome</keyword>
<gene>
    <name evidence="2" type="ORF">GCM10019016_001230</name>
</gene>
<protein>
    <recommendedName>
        <fullName evidence="4">Transposase</fullName>
    </recommendedName>
</protein>
<evidence type="ECO:0000256" key="1">
    <source>
        <dbReference type="SAM" id="MobiDB-lite"/>
    </source>
</evidence>
<accession>A0ABP6TE63</accession>
<evidence type="ECO:0008006" key="4">
    <source>
        <dbReference type="Google" id="ProtNLM"/>
    </source>
</evidence>
<evidence type="ECO:0000313" key="2">
    <source>
        <dbReference type="EMBL" id="GAA3493025.1"/>
    </source>
</evidence>
<feature type="region of interest" description="Disordered" evidence="1">
    <location>
        <begin position="36"/>
        <end position="86"/>
    </location>
</feature>
<proteinExistence type="predicted"/>